<protein>
    <recommendedName>
        <fullName evidence="5">RNA polymerase-binding transcription factor DksA</fullName>
    </recommendedName>
</protein>
<dbReference type="HAMAP" id="MF_00926">
    <property type="entry name" value="DksA"/>
    <property type="match status" value="1"/>
</dbReference>
<name>A0ABV7A0G6_9PROT</name>
<accession>A0ABV7A0G6</accession>
<reference evidence="11" key="1">
    <citation type="journal article" date="2019" name="Int. J. Syst. Evol. Microbiol.">
        <title>The Global Catalogue of Microorganisms (GCM) 10K type strain sequencing project: providing services to taxonomists for standard genome sequencing and annotation.</title>
        <authorList>
            <consortium name="The Broad Institute Genomics Platform"/>
            <consortium name="The Broad Institute Genome Sequencing Center for Infectious Disease"/>
            <person name="Wu L."/>
            <person name="Ma J."/>
        </authorList>
    </citation>
    <scope>NUCLEOTIDE SEQUENCE [LARGE SCALE GENOMIC DNA]</scope>
    <source>
        <strain evidence="11">KCTC 52487</strain>
    </source>
</reference>
<sequence>MTSAVKESRIELPSGYMPSSDEPFMNERQKEYFRRKLMAWKEEILRESKTTLSVLQEDMGTQPDLADRASTETDRSLELRARDRQRKLIAKIDSALRRIDEGTYGYCEETGEPIGVARLDARPVATLSIEAQERHERNERVHRDD</sequence>
<comment type="caution">
    <text evidence="10">The sequence shown here is derived from an EMBL/GenBank/DDBJ whole genome shotgun (WGS) entry which is preliminary data.</text>
</comment>
<dbReference type="PANTHER" id="PTHR33823">
    <property type="entry name" value="RNA POLYMERASE-BINDING TRANSCRIPTION FACTOR DKSA-RELATED"/>
    <property type="match status" value="1"/>
</dbReference>
<keyword evidence="11" id="KW-1185">Reference proteome</keyword>
<dbReference type="PROSITE" id="PS01102">
    <property type="entry name" value="ZF_DKSA_1"/>
    <property type="match status" value="1"/>
</dbReference>
<feature type="compositionally biased region" description="Basic and acidic residues" evidence="7">
    <location>
        <begin position="65"/>
        <end position="77"/>
    </location>
</feature>
<dbReference type="RefSeq" id="WP_236954331.1">
    <property type="nucleotide sequence ID" value="NZ_JBHRSV010000028.1"/>
</dbReference>
<dbReference type="InterPro" id="IPR020458">
    <property type="entry name" value="Znf_DskA_TraR_CS"/>
</dbReference>
<feature type="region of interest" description="Disordered" evidence="7">
    <location>
        <begin position="1"/>
        <end position="23"/>
    </location>
</feature>
<dbReference type="SUPFAM" id="SSF57716">
    <property type="entry name" value="Glucocorticoid receptor-like (DNA-binding domain)"/>
    <property type="match status" value="1"/>
</dbReference>
<dbReference type="Gene3D" id="1.20.120.910">
    <property type="entry name" value="DksA, coiled-coil domain"/>
    <property type="match status" value="1"/>
</dbReference>
<dbReference type="InterPro" id="IPR048489">
    <property type="entry name" value="DksA_N"/>
</dbReference>
<dbReference type="InterPro" id="IPR012784">
    <property type="entry name" value="DksA_RNA_pol-bd"/>
</dbReference>
<feature type="domain" description="Zinc finger DksA/TraR C4-type" evidence="8">
    <location>
        <begin position="102"/>
        <end position="137"/>
    </location>
</feature>
<evidence type="ECO:0000313" key="11">
    <source>
        <dbReference type="Proteomes" id="UP001595379"/>
    </source>
</evidence>
<dbReference type="EMBL" id="JBHRSV010000028">
    <property type="protein sequence ID" value="MFC2927108.1"/>
    <property type="molecule type" value="Genomic_DNA"/>
</dbReference>
<evidence type="ECO:0000256" key="2">
    <source>
        <dbReference type="ARBA" id="ARBA00022723"/>
    </source>
</evidence>
<evidence type="ECO:0000256" key="4">
    <source>
        <dbReference type="ARBA" id="ARBA00022833"/>
    </source>
</evidence>
<dbReference type="InterPro" id="IPR000962">
    <property type="entry name" value="Znf_DskA_TraR"/>
</dbReference>
<evidence type="ECO:0000313" key="10">
    <source>
        <dbReference type="EMBL" id="MFC2927108.1"/>
    </source>
</evidence>
<evidence type="ECO:0000259" key="8">
    <source>
        <dbReference type="Pfam" id="PF01258"/>
    </source>
</evidence>
<evidence type="ECO:0000256" key="1">
    <source>
        <dbReference type="ARBA" id="ARBA00022490"/>
    </source>
</evidence>
<feature type="zinc finger region" description="dksA C4-type" evidence="6">
    <location>
        <begin position="107"/>
        <end position="131"/>
    </location>
</feature>
<evidence type="ECO:0000256" key="5">
    <source>
        <dbReference type="HAMAP-Rule" id="MF_00926"/>
    </source>
</evidence>
<keyword evidence="3 5" id="KW-0863">Zinc-finger</keyword>
<comment type="caution">
    <text evidence="5">Lacks conserved residue(s) required for the propagation of feature annotation.</text>
</comment>
<dbReference type="Pfam" id="PF01258">
    <property type="entry name" value="zf-dskA_traR"/>
    <property type="match status" value="1"/>
</dbReference>
<organism evidence="10 11">
    <name type="scientific">Hyphobacterium vulgare</name>
    <dbReference type="NCBI Taxonomy" id="1736751"/>
    <lineage>
        <taxon>Bacteria</taxon>
        <taxon>Pseudomonadati</taxon>
        <taxon>Pseudomonadota</taxon>
        <taxon>Alphaproteobacteria</taxon>
        <taxon>Maricaulales</taxon>
        <taxon>Maricaulaceae</taxon>
        <taxon>Hyphobacterium</taxon>
    </lineage>
</organism>
<evidence type="ECO:0000256" key="7">
    <source>
        <dbReference type="SAM" id="MobiDB-lite"/>
    </source>
</evidence>
<gene>
    <name evidence="5 10" type="primary">dksA</name>
    <name evidence="10" type="ORF">ACFOOR_13410</name>
</gene>
<comment type="similarity">
    <text evidence="5">Belongs to the DksA family.</text>
</comment>
<comment type="subunit">
    <text evidence="5">Interacts directly with the RNA polymerase.</text>
</comment>
<keyword evidence="4 5" id="KW-0862">Zinc</keyword>
<feature type="domain" description="DnaK suppressor protein DksA N-terminal" evidence="9">
    <location>
        <begin position="29"/>
        <end position="99"/>
    </location>
</feature>
<dbReference type="Pfam" id="PF21157">
    <property type="entry name" value="DksA_N"/>
    <property type="match status" value="1"/>
</dbReference>
<comment type="subcellular location">
    <subcellularLocation>
        <location evidence="5">Cytoplasm</location>
    </subcellularLocation>
</comment>
<comment type="function">
    <text evidence="5">Transcription factor that acts by binding directly to the RNA polymerase (RNAP). Required for negative regulation of rRNA expression and positive regulation of several amino acid biosynthesis promoters.</text>
</comment>
<evidence type="ECO:0000259" key="9">
    <source>
        <dbReference type="Pfam" id="PF21157"/>
    </source>
</evidence>
<dbReference type="InterPro" id="IPR037187">
    <property type="entry name" value="DnaK_N"/>
</dbReference>
<dbReference type="Proteomes" id="UP001595379">
    <property type="component" value="Unassembled WGS sequence"/>
</dbReference>
<dbReference type="PROSITE" id="PS51128">
    <property type="entry name" value="ZF_DKSA_2"/>
    <property type="match status" value="1"/>
</dbReference>
<keyword evidence="2 5" id="KW-0479">Metal-binding</keyword>
<dbReference type="SUPFAM" id="SSF109635">
    <property type="entry name" value="DnaK suppressor protein DksA, alpha-hairpin domain"/>
    <property type="match status" value="1"/>
</dbReference>
<proteinExistence type="inferred from homology"/>
<feature type="compositionally biased region" description="Basic and acidic residues" evidence="7">
    <location>
        <begin position="1"/>
        <end position="10"/>
    </location>
</feature>
<dbReference type="PANTHER" id="PTHR33823:SF2">
    <property type="entry name" value="RNA POLYMERASE-BINDING TRANSCRIPTION FACTOR DKSA"/>
    <property type="match status" value="1"/>
</dbReference>
<feature type="region of interest" description="Disordered" evidence="7">
    <location>
        <begin position="56"/>
        <end position="77"/>
    </location>
</feature>
<evidence type="ECO:0000256" key="3">
    <source>
        <dbReference type="ARBA" id="ARBA00022771"/>
    </source>
</evidence>
<evidence type="ECO:0000256" key="6">
    <source>
        <dbReference type="PROSITE-ProRule" id="PRU00510"/>
    </source>
</evidence>
<dbReference type="NCBIfam" id="TIGR02420">
    <property type="entry name" value="dksA"/>
    <property type="match status" value="1"/>
</dbReference>
<keyword evidence="1 5" id="KW-0963">Cytoplasm</keyword>